<comment type="caution">
    <text evidence="5">The sequence shown here is derived from an EMBL/GenBank/DDBJ whole genome shotgun (WGS) entry which is preliminary data.</text>
</comment>
<keyword evidence="1" id="KW-0805">Transcription regulation</keyword>
<dbReference type="GO" id="GO:0003677">
    <property type="term" value="F:DNA binding"/>
    <property type="evidence" value="ECO:0007669"/>
    <property type="project" value="UniProtKB-KW"/>
</dbReference>
<reference evidence="5 6" key="1">
    <citation type="submission" date="2020-08" db="EMBL/GenBank/DDBJ databases">
        <title>Genomic Encyclopedia of Type Strains, Phase IV (KMG-IV): sequencing the most valuable type-strain genomes for metagenomic binning, comparative biology and taxonomic classification.</title>
        <authorList>
            <person name="Goeker M."/>
        </authorList>
    </citation>
    <scope>NUCLEOTIDE SEQUENCE [LARGE SCALE GENOMIC DNA]</scope>
    <source>
        <strain evidence="5 6">DSM 106146</strain>
    </source>
</reference>
<protein>
    <submittedName>
        <fullName evidence="5">DNA-binding MarR family transcriptional regulator</fullName>
    </submittedName>
</protein>
<dbReference type="InterPro" id="IPR036390">
    <property type="entry name" value="WH_DNA-bd_sf"/>
</dbReference>
<dbReference type="SMART" id="SM00347">
    <property type="entry name" value="HTH_MARR"/>
    <property type="match status" value="1"/>
</dbReference>
<dbReference type="Gene3D" id="1.10.10.10">
    <property type="entry name" value="Winged helix-like DNA-binding domain superfamily/Winged helix DNA-binding domain"/>
    <property type="match status" value="1"/>
</dbReference>
<feature type="domain" description="HTH marR-type" evidence="4">
    <location>
        <begin position="5"/>
        <end position="138"/>
    </location>
</feature>
<evidence type="ECO:0000259" key="4">
    <source>
        <dbReference type="PROSITE" id="PS50995"/>
    </source>
</evidence>
<proteinExistence type="predicted"/>
<dbReference type="InterPro" id="IPR036388">
    <property type="entry name" value="WH-like_DNA-bd_sf"/>
</dbReference>
<dbReference type="CDD" id="cd00090">
    <property type="entry name" value="HTH_ARSR"/>
    <property type="match status" value="1"/>
</dbReference>
<organism evidence="5 6">
    <name type="scientific">Catenibacillus scindens</name>
    <dbReference type="NCBI Taxonomy" id="673271"/>
    <lineage>
        <taxon>Bacteria</taxon>
        <taxon>Bacillati</taxon>
        <taxon>Bacillota</taxon>
        <taxon>Clostridia</taxon>
        <taxon>Lachnospirales</taxon>
        <taxon>Lachnospiraceae</taxon>
        <taxon>Catenibacillus</taxon>
    </lineage>
</organism>
<evidence type="ECO:0000256" key="1">
    <source>
        <dbReference type="ARBA" id="ARBA00023015"/>
    </source>
</evidence>
<dbReference type="AlphaFoldDB" id="A0A7W8HA54"/>
<gene>
    <name evidence="5" type="ORF">HNP82_001607</name>
</gene>
<dbReference type="PANTHER" id="PTHR42756:SF1">
    <property type="entry name" value="TRANSCRIPTIONAL REPRESSOR OF EMRAB OPERON"/>
    <property type="match status" value="1"/>
</dbReference>
<dbReference type="SUPFAM" id="SSF46785">
    <property type="entry name" value="Winged helix' DNA-binding domain"/>
    <property type="match status" value="1"/>
</dbReference>
<dbReference type="PROSITE" id="PS50995">
    <property type="entry name" value="HTH_MARR_2"/>
    <property type="match status" value="1"/>
</dbReference>
<dbReference type="GO" id="GO:0003700">
    <property type="term" value="F:DNA-binding transcription factor activity"/>
    <property type="evidence" value="ECO:0007669"/>
    <property type="project" value="InterPro"/>
</dbReference>
<evidence type="ECO:0000256" key="3">
    <source>
        <dbReference type="ARBA" id="ARBA00023163"/>
    </source>
</evidence>
<accession>A0A7W8HA54</accession>
<keyword evidence="6" id="KW-1185">Reference proteome</keyword>
<sequence length="152" mass="17237">MEPDLKSMVHDNRKISIQLECLTTKELGAQGFTTAQAYVLLYILEHPDGTFLTDIHQELGVSMASLSSILKRLKSAGYVRTEQCPGDDRRKLLFGTDKGENAWDFLQQAITRSCSQVFDGFSAPEISELDRMQKKMLFNLSKYAQNQQQEVL</sequence>
<evidence type="ECO:0000256" key="2">
    <source>
        <dbReference type="ARBA" id="ARBA00023125"/>
    </source>
</evidence>
<dbReference type="Proteomes" id="UP000543642">
    <property type="component" value="Unassembled WGS sequence"/>
</dbReference>
<dbReference type="InterPro" id="IPR000835">
    <property type="entry name" value="HTH_MarR-typ"/>
</dbReference>
<evidence type="ECO:0000313" key="6">
    <source>
        <dbReference type="Proteomes" id="UP000543642"/>
    </source>
</evidence>
<dbReference type="PRINTS" id="PR00598">
    <property type="entry name" value="HTHMARR"/>
</dbReference>
<dbReference type="RefSeq" id="WP_183773090.1">
    <property type="nucleotide sequence ID" value="NZ_CAWVEG010000172.1"/>
</dbReference>
<dbReference type="EMBL" id="JACHFW010000005">
    <property type="protein sequence ID" value="MBB5264480.1"/>
    <property type="molecule type" value="Genomic_DNA"/>
</dbReference>
<keyword evidence="2 5" id="KW-0238">DNA-binding</keyword>
<dbReference type="PANTHER" id="PTHR42756">
    <property type="entry name" value="TRANSCRIPTIONAL REGULATOR, MARR"/>
    <property type="match status" value="1"/>
</dbReference>
<evidence type="ECO:0000313" key="5">
    <source>
        <dbReference type="EMBL" id="MBB5264480.1"/>
    </source>
</evidence>
<dbReference type="InterPro" id="IPR011991">
    <property type="entry name" value="ArsR-like_HTH"/>
</dbReference>
<dbReference type="Pfam" id="PF12802">
    <property type="entry name" value="MarR_2"/>
    <property type="match status" value="1"/>
</dbReference>
<keyword evidence="3" id="KW-0804">Transcription</keyword>
<name>A0A7W8HA54_9FIRM</name>